<keyword evidence="7" id="KW-0297">G-protein coupled receptor</keyword>
<evidence type="ECO:0000256" key="3">
    <source>
        <dbReference type="ARBA" id="ARBA00022475"/>
    </source>
</evidence>
<dbReference type="InterPro" id="IPR000337">
    <property type="entry name" value="GPCR_3"/>
</dbReference>
<evidence type="ECO:0000313" key="15">
    <source>
        <dbReference type="Proteomes" id="UP000001646"/>
    </source>
</evidence>
<evidence type="ECO:0000259" key="13">
    <source>
        <dbReference type="PROSITE" id="PS50259"/>
    </source>
</evidence>
<evidence type="ECO:0000256" key="5">
    <source>
        <dbReference type="ARBA" id="ARBA00022729"/>
    </source>
</evidence>
<dbReference type="PROSITE" id="PS00981">
    <property type="entry name" value="G_PROTEIN_RECEP_F3_3"/>
    <property type="match status" value="1"/>
</dbReference>
<keyword evidence="3" id="KW-1003">Cell membrane</keyword>
<comment type="subcellular location">
    <subcellularLocation>
        <location evidence="1">Cell membrane</location>
        <topology evidence="1">Multi-pass membrane protein</topology>
    </subcellularLocation>
</comment>
<dbReference type="Proteomes" id="UP000001646">
    <property type="component" value="Unplaced"/>
</dbReference>
<dbReference type="PANTHER" id="PTHR24061">
    <property type="entry name" value="CALCIUM-SENSING RECEPTOR-RELATED"/>
    <property type="match status" value="1"/>
</dbReference>
<keyword evidence="10" id="KW-0325">Glycoprotein</keyword>
<organism evidence="14 15">
    <name type="scientific">Anolis carolinensis</name>
    <name type="common">Green anole</name>
    <name type="synonym">American chameleon</name>
    <dbReference type="NCBI Taxonomy" id="28377"/>
    <lineage>
        <taxon>Eukaryota</taxon>
        <taxon>Metazoa</taxon>
        <taxon>Chordata</taxon>
        <taxon>Craniata</taxon>
        <taxon>Vertebrata</taxon>
        <taxon>Euteleostomi</taxon>
        <taxon>Lepidosauria</taxon>
        <taxon>Squamata</taxon>
        <taxon>Bifurcata</taxon>
        <taxon>Unidentata</taxon>
        <taxon>Episquamata</taxon>
        <taxon>Toxicofera</taxon>
        <taxon>Iguania</taxon>
        <taxon>Dactyloidae</taxon>
        <taxon>Anolis</taxon>
    </lineage>
</organism>
<dbReference type="PANTHER" id="PTHR24061:SF599">
    <property type="entry name" value="G-PROTEIN COUPLED RECEPTORS FAMILY 3 PROFILE DOMAIN-CONTAINING PROTEIN"/>
    <property type="match status" value="1"/>
</dbReference>
<dbReference type="Pfam" id="PF01094">
    <property type="entry name" value="ANF_receptor"/>
    <property type="match status" value="1"/>
</dbReference>
<dbReference type="InterPro" id="IPR017979">
    <property type="entry name" value="GPCR_3_CS"/>
</dbReference>
<dbReference type="InterPro" id="IPR004073">
    <property type="entry name" value="GPCR_3_vmron_rcpt_2"/>
</dbReference>
<keyword evidence="9" id="KW-0675">Receptor</keyword>
<feature type="transmembrane region" description="Helical" evidence="12">
    <location>
        <begin position="614"/>
        <end position="635"/>
    </location>
</feature>
<dbReference type="InterPro" id="IPR038550">
    <property type="entry name" value="GPCR_3_9-Cys_sf"/>
</dbReference>
<keyword evidence="5" id="KW-0732">Signal</keyword>
<protein>
    <recommendedName>
        <fullName evidence="13">G-protein coupled receptors family 3 profile domain-containing protein</fullName>
    </recommendedName>
</protein>
<evidence type="ECO:0000313" key="14">
    <source>
        <dbReference type="Ensembl" id="ENSACAP00000006952.3"/>
    </source>
</evidence>
<dbReference type="eggNOG" id="KOG1056">
    <property type="taxonomic scope" value="Eukaryota"/>
</dbReference>
<dbReference type="InterPro" id="IPR000068">
    <property type="entry name" value="GPCR_3_Ca_sens_rcpt-rel"/>
</dbReference>
<dbReference type="Pfam" id="PF07562">
    <property type="entry name" value="NCD3G"/>
    <property type="match status" value="1"/>
</dbReference>
<keyword evidence="4 12" id="KW-0812">Transmembrane</keyword>
<evidence type="ECO:0000256" key="1">
    <source>
        <dbReference type="ARBA" id="ARBA00004651"/>
    </source>
</evidence>
<reference evidence="14" key="1">
    <citation type="submission" date="2009-12" db="EMBL/GenBank/DDBJ databases">
        <title>The Genome Sequence of Anolis carolinensis (Green Anole Lizard).</title>
        <authorList>
            <consortium name="The Genome Sequencing Platform"/>
            <person name="Di Palma F."/>
            <person name="Alfoldi J."/>
            <person name="Heiman D."/>
            <person name="Young S."/>
            <person name="Grabherr M."/>
            <person name="Johnson J."/>
            <person name="Lander E.S."/>
            <person name="Lindblad-Toh K."/>
        </authorList>
    </citation>
    <scope>NUCLEOTIDE SEQUENCE [LARGE SCALE GENOMIC DNA]</scope>
    <source>
        <strain evidence="14">JBL SC #1</strain>
    </source>
</reference>
<keyword evidence="8 12" id="KW-0472">Membrane</keyword>
<dbReference type="Gene3D" id="3.40.50.2300">
    <property type="match status" value="2"/>
</dbReference>
<dbReference type="InterPro" id="IPR011500">
    <property type="entry name" value="GPCR_3_9-Cys_dom"/>
</dbReference>
<name>H9GCA5_ANOCA</name>
<dbReference type="FunFam" id="3.40.50.2300:FF:000024">
    <property type="entry name" value="Vomeronasal 2, receptor 73"/>
    <property type="match status" value="1"/>
</dbReference>
<evidence type="ECO:0000256" key="10">
    <source>
        <dbReference type="ARBA" id="ARBA00023180"/>
    </source>
</evidence>
<dbReference type="Gene3D" id="2.10.50.30">
    <property type="entry name" value="GPCR, family 3, nine cysteines domain"/>
    <property type="match status" value="1"/>
</dbReference>
<feature type="transmembrane region" description="Helical" evidence="12">
    <location>
        <begin position="729"/>
        <end position="752"/>
    </location>
</feature>
<evidence type="ECO:0000256" key="9">
    <source>
        <dbReference type="ARBA" id="ARBA00023170"/>
    </source>
</evidence>
<comment type="similarity">
    <text evidence="2">Belongs to the G-protein coupled receptor 3 family.</text>
</comment>
<evidence type="ECO:0000256" key="2">
    <source>
        <dbReference type="ARBA" id="ARBA00007242"/>
    </source>
</evidence>
<feature type="transmembrane region" description="Helical" evidence="12">
    <location>
        <begin position="543"/>
        <end position="561"/>
    </location>
</feature>
<dbReference type="InterPro" id="IPR017978">
    <property type="entry name" value="GPCR_3_C"/>
</dbReference>
<dbReference type="GO" id="GO:0005886">
    <property type="term" value="C:plasma membrane"/>
    <property type="evidence" value="ECO:0000318"/>
    <property type="project" value="GO_Central"/>
</dbReference>
<dbReference type="GO" id="GO:0004930">
    <property type="term" value="F:G protein-coupled receptor activity"/>
    <property type="evidence" value="ECO:0000318"/>
    <property type="project" value="GO_Central"/>
</dbReference>
<evidence type="ECO:0000256" key="8">
    <source>
        <dbReference type="ARBA" id="ARBA00023136"/>
    </source>
</evidence>
<dbReference type="AlphaFoldDB" id="H9GCA5"/>
<evidence type="ECO:0000256" key="12">
    <source>
        <dbReference type="SAM" id="Phobius"/>
    </source>
</evidence>
<dbReference type="PROSITE" id="PS50259">
    <property type="entry name" value="G_PROTEIN_RECEP_F3_4"/>
    <property type="match status" value="1"/>
</dbReference>
<keyword evidence="11" id="KW-0807">Transducer</keyword>
<dbReference type="Pfam" id="PF00003">
    <property type="entry name" value="7tm_3"/>
    <property type="match status" value="1"/>
</dbReference>
<dbReference type="HOGENOM" id="CLU_005389_5_0_1"/>
<dbReference type="InParanoid" id="H9GCA5"/>
<dbReference type="PRINTS" id="PR00248">
    <property type="entry name" value="GPCRMGR"/>
</dbReference>
<keyword evidence="15" id="KW-1185">Reference proteome</keyword>
<dbReference type="GeneTree" id="ENSGT00950000182788"/>
<evidence type="ECO:0000256" key="4">
    <source>
        <dbReference type="ARBA" id="ARBA00022692"/>
    </source>
</evidence>
<evidence type="ECO:0000256" key="6">
    <source>
        <dbReference type="ARBA" id="ARBA00022989"/>
    </source>
</evidence>
<dbReference type="FunFam" id="2.10.50.30:FF:000002">
    <property type="entry name" value="Vomeronasal 2 receptor, h1"/>
    <property type="match status" value="1"/>
</dbReference>
<feature type="domain" description="G-protein coupled receptors family 3 profile" evidence="13">
    <location>
        <begin position="503"/>
        <end position="767"/>
    </location>
</feature>
<evidence type="ECO:0000256" key="11">
    <source>
        <dbReference type="ARBA" id="ARBA00023224"/>
    </source>
</evidence>
<feature type="transmembrane region" description="Helical" evidence="12">
    <location>
        <begin position="573"/>
        <end position="602"/>
    </location>
</feature>
<evidence type="ECO:0000256" key="7">
    <source>
        <dbReference type="ARBA" id="ARBA00023040"/>
    </source>
</evidence>
<dbReference type="SUPFAM" id="SSF53822">
    <property type="entry name" value="Periplasmic binding protein-like I"/>
    <property type="match status" value="1"/>
</dbReference>
<keyword evidence="6 12" id="KW-1133">Transmembrane helix</keyword>
<feature type="transmembrane region" description="Helical" evidence="12">
    <location>
        <begin position="503"/>
        <end position="522"/>
    </location>
</feature>
<sequence>MWNVVPKYYQHIVALAFAVKEINENPQILPNFTLGFHIYDNYFTAQQTYHATMLLIYTLGRLIPNYKCNIHQNMIAILSGLEPQASLHAAALLDTYKIPKVGCIACSFPWSLSSSAKELLETLQHQGILSLLLHFEWTWIGVLVSNDEYGERFVQTVLPVFSRRGICFAFIERIYRHTIVTEMGDHFKSGAKTRDKIIESEANVVVIYGENFVIDFLRWFPYLSDHEHMTEKGKVWIIPAQMELTSVAYQKNWTTDIFHGALAFTIHSNDLPGFKMFVEKRNPSSTKGDGFIVDFWQQAFGCVFPSHFFGEVTGDTCTGQEKLDSLPGALFEISMTGHSYSIYNAVYALAYALHAMSSCRFKHNSIHHYLKRVSFNNSAGDKVSFDRNGELLAGFDIVNWIILPNQSFHRVKVGRMDHQDSSMEKTIHPISVCSESCLPGSSKKVKEGEPFCCYACIPCSEGKVSDLKDMNDCYKCTDESYPNKKQDMCIPKDIIFLSYEEPLGLSLAILALFCSVITALVLGTFMKHHRTPIVRANNRTLTYTLLIFLLLCFLSAFLFIGRPQKLTCLLQQTAFGIIFSTAISSVLAKTITVILAFMATMPGSSTRKWMGKRLSISTVISCSLVQVAICTAWLVSSPPFPDADMHSIPGKIVLKCNEGSITMFCCVLGYMGLLAIVCFSVAFFVRKLPDTFNEAKFITFSMLIFCSVWLSFVPTYISSKGKYMVAVEIFSILASSAGLLGCIFSPKCYIIILRPQLNKRERLIRRKT</sequence>
<reference evidence="14" key="3">
    <citation type="submission" date="2025-09" db="UniProtKB">
        <authorList>
            <consortium name="Ensembl"/>
        </authorList>
    </citation>
    <scope>IDENTIFICATION</scope>
</reference>
<accession>H9GCA5</accession>
<dbReference type="Ensembl" id="ENSACAT00000007103.3">
    <property type="protein sequence ID" value="ENSACAP00000006952.3"/>
    <property type="gene ID" value="ENSACAG00000007113.3"/>
</dbReference>
<proteinExistence type="inferred from homology"/>
<feature type="transmembrane region" description="Helical" evidence="12">
    <location>
        <begin position="697"/>
        <end position="717"/>
    </location>
</feature>
<feature type="transmembrane region" description="Helical" evidence="12">
    <location>
        <begin position="661"/>
        <end position="685"/>
    </location>
</feature>
<dbReference type="InterPro" id="IPR001828">
    <property type="entry name" value="ANF_lig-bd_rcpt"/>
</dbReference>
<dbReference type="InterPro" id="IPR028082">
    <property type="entry name" value="Peripla_BP_I"/>
</dbReference>
<dbReference type="PRINTS" id="PR01535">
    <property type="entry name" value="VOMERONASL2R"/>
</dbReference>
<reference evidence="14" key="2">
    <citation type="submission" date="2025-08" db="UniProtKB">
        <authorList>
            <consortium name="Ensembl"/>
        </authorList>
    </citation>
    <scope>IDENTIFICATION</scope>
</reference>
<dbReference type="CDD" id="cd15283">
    <property type="entry name" value="7tmC_V2R_pheromone"/>
    <property type="match status" value="1"/>
</dbReference>